<dbReference type="InterPro" id="IPR000917">
    <property type="entry name" value="Sulfatase_N"/>
</dbReference>
<dbReference type="PANTHER" id="PTHR43108:SF8">
    <property type="entry name" value="SD21168P"/>
    <property type="match status" value="1"/>
</dbReference>
<feature type="signal peptide" evidence="5">
    <location>
        <begin position="1"/>
        <end position="24"/>
    </location>
</feature>
<sequence length="510" mass="57870">MTFSRRLLFSYSLVVLAGILPAFGQSPAGAPASAPAAAPATRPNVLIVLCDDLRADHLSVTGHPHLKTPNIDRVAKEGVLFQNAFCTTSLCSPSRASILSGLYAHKHGVRDNFTEFPAEIPNLPKRLQDAGYETGYVGKWHMGEDNDEKRPGFDYWASHKGQGKYFDTEFNVEGERKVIPGYYTTVATDLATNFIKKDHAGKPWFLVLGQKAPHSFYTPEEKYKHTFDEVRVPYPKSAFMLDDKPAWYKDRLYTWHGIYGPLFEWRKEFPNDKPEAVRDFENMIHGYWGVIQSLDDSMATLLRVLQEKGELDKTIIVFMGDNGLLNGENGMVDKRAMHDASIRIPILVRYPGLVPSDKAKVVTQQVLTLDMAPSLLELCGAEALPNIHGKSWVKLVKEGDKKWRKGWFYEYNYEKQFPYTPNVRGVRTDDWKYIHYPHGDDSEDRHMAELYDLKNDPGETKNLINASADNAKLRELQVLMAKLMDDAGLAEDKMPIDEGVKKELPDQKIR</sequence>
<evidence type="ECO:0000256" key="2">
    <source>
        <dbReference type="ARBA" id="ARBA00022729"/>
    </source>
</evidence>
<protein>
    <submittedName>
        <fullName evidence="7">Arylsulfatase A-like enzyme</fullName>
    </submittedName>
</protein>
<keyword evidence="4" id="KW-0325">Glycoprotein</keyword>
<dbReference type="PROSITE" id="PS00149">
    <property type="entry name" value="SULFATASE_2"/>
    <property type="match status" value="1"/>
</dbReference>
<dbReference type="EMBL" id="QNRR01000002">
    <property type="protein sequence ID" value="RBP46183.1"/>
    <property type="molecule type" value="Genomic_DNA"/>
</dbReference>
<evidence type="ECO:0000313" key="7">
    <source>
        <dbReference type="EMBL" id="RBP46183.1"/>
    </source>
</evidence>
<feature type="chain" id="PRO_5016992607" evidence="5">
    <location>
        <begin position="25"/>
        <end position="510"/>
    </location>
</feature>
<comment type="caution">
    <text evidence="7">The sequence shown here is derived from an EMBL/GenBank/DDBJ whole genome shotgun (WGS) entry which is preliminary data.</text>
</comment>
<organism evidence="7 8">
    <name type="scientific">Roseimicrobium gellanilyticum</name>
    <dbReference type="NCBI Taxonomy" id="748857"/>
    <lineage>
        <taxon>Bacteria</taxon>
        <taxon>Pseudomonadati</taxon>
        <taxon>Verrucomicrobiota</taxon>
        <taxon>Verrucomicrobiia</taxon>
        <taxon>Verrucomicrobiales</taxon>
        <taxon>Verrucomicrobiaceae</taxon>
        <taxon>Roseimicrobium</taxon>
    </lineage>
</organism>
<evidence type="ECO:0000313" key="8">
    <source>
        <dbReference type="Proteomes" id="UP000253426"/>
    </source>
</evidence>
<dbReference type="OrthoDB" id="9762324at2"/>
<dbReference type="GO" id="GO:0016787">
    <property type="term" value="F:hydrolase activity"/>
    <property type="evidence" value="ECO:0007669"/>
    <property type="project" value="UniProtKB-KW"/>
</dbReference>
<dbReference type="Gene3D" id="3.40.720.10">
    <property type="entry name" value="Alkaline Phosphatase, subunit A"/>
    <property type="match status" value="1"/>
</dbReference>
<keyword evidence="2 5" id="KW-0732">Signal</keyword>
<dbReference type="CDD" id="cd16031">
    <property type="entry name" value="G6S_like"/>
    <property type="match status" value="1"/>
</dbReference>
<dbReference type="AlphaFoldDB" id="A0A366HTD1"/>
<evidence type="ECO:0000256" key="1">
    <source>
        <dbReference type="ARBA" id="ARBA00008779"/>
    </source>
</evidence>
<dbReference type="SUPFAM" id="SSF53649">
    <property type="entry name" value="Alkaline phosphatase-like"/>
    <property type="match status" value="1"/>
</dbReference>
<reference evidence="7 8" key="1">
    <citation type="submission" date="2018-06" db="EMBL/GenBank/DDBJ databases">
        <title>Genomic Encyclopedia of Type Strains, Phase IV (KMG-IV): sequencing the most valuable type-strain genomes for metagenomic binning, comparative biology and taxonomic classification.</title>
        <authorList>
            <person name="Goeker M."/>
        </authorList>
    </citation>
    <scope>NUCLEOTIDE SEQUENCE [LARGE SCALE GENOMIC DNA]</scope>
    <source>
        <strain evidence="7 8">DSM 25532</strain>
    </source>
</reference>
<dbReference type="InterPro" id="IPR017850">
    <property type="entry name" value="Alkaline_phosphatase_core_sf"/>
</dbReference>
<dbReference type="InterPro" id="IPR024607">
    <property type="entry name" value="Sulfatase_CS"/>
</dbReference>
<comment type="similarity">
    <text evidence="1">Belongs to the sulfatase family.</text>
</comment>
<dbReference type="RefSeq" id="WP_113957714.1">
    <property type="nucleotide sequence ID" value="NZ_QNRR01000002.1"/>
</dbReference>
<dbReference type="Pfam" id="PF00884">
    <property type="entry name" value="Sulfatase"/>
    <property type="match status" value="1"/>
</dbReference>
<dbReference type="Proteomes" id="UP000253426">
    <property type="component" value="Unassembled WGS sequence"/>
</dbReference>
<keyword evidence="3" id="KW-0378">Hydrolase</keyword>
<proteinExistence type="inferred from homology"/>
<name>A0A366HTD1_9BACT</name>
<gene>
    <name evidence="7" type="ORF">DES53_102569</name>
</gene>
<evidence type="ECO:0000259" key="6">
    <source>
        <dbReference type="Pfam" id="PF00884"/>
    </source>
</evidence>
<evidence type="ECO:0000256" key="4">
    <source>
        <dbReference type="ARBA" id="ARBA00023180"/>
    </source>
</evidence>
<evidence type="ECO:0000256" key="5">
    <source>
        <dbReference type="SAM" id="SignalP"/>
    </source>
</evidence>
<dbReference type="PANTHER" id="PTHR43108">
    <property type="entry name" value="N-ACETYLGLUCOSAMINE-6-SULFATASE FAMILY MEMBER"/>
    <property type="match status" value="1"/>
</dbReference>
<feature type="domain" description="Sulfatase N-terminal" evidence="6">
    <location>
        <begin position="43"/>
        <end position="380"/>
    </location>
</feature>
<accession>A0A366HTD1</accession>
<evidence type="ECO:0000256" key="3">
    <source>
        <dbReference type="ARBA" id="ARBA00022801"/>
    </source>
</evidence>
<keyword evidence="8" id="KW-1185">Reference proteome</keyword>